<dbReference type="InterPro" id="IPR035914">
    <property type="entry name" value="Sperma_CUB_dom_sf"/>
</dbReference>
<dbReference type="SMART" id="SM00192">
    <property type="entry name" value="LDLa"/>
    <property type="match status" value="1"/>
</dbReference>
<sequence length="328" mass="36726">MAVFKLGFFQALLLLFIYHETSAFYLIADYYMDPGLGNAFGGACNKRVEDACLFISSHLDPFSTFDYKSNVECVMTMDAGKMAGARFRIDWQFFNLEPGDCSKDYLEIYNCDLDEINSTYLIGRFCGKDGVRLDGLNSRYITLKFKTDGSTQMSGFKLRATRYEPPPCQSDEFLCNATGNAECIDDRLVCDGTQQCYDNSDESECSFIDELLGSFFALGIGGMAGCGVAFIAGCVGLWTLVGAFTCCKKCCVKCCCCWPCCKGKCGNKKVNPEDEDIYLDDEHPTKTEVEIEMQETEIEDADEFDDDKMARKSRMGDYNEKNKLADVE</sequence>
<dbReference type="PROSITE" id="PS50068">
    <property type="entry name" value="LDLRA_2"/>
    <property type="match status" value="1"/>
</dbReference>
<dbReference type="InterPro" id="IPR002172">
    <property type="entry name" value="LDrepeatLR_classA_rpt"/>
</dbReference>
<feature type="signal peptide" evidence="5">
    <location>
        <begin position="1"/>
        <end position="23"/>
    </location>
</feature>
<dbReference type="InterPro" id="IPR023415">
    <property type="entry name" value="LDLR_class-A_CS"/>
</dbReference>
<protein>
    <recommendedName>
        <fullName evidence="6">CUB domain-containing protein</fullName>
    </recommendedName>
</protein>
<keyword evidence="8" id="KW-1185">Reference proteome</keyword>
<comment type="caution">
    <text evidence="2">Lacks conserved residue(s) required for the propagation of feature annotation.</text>
</comment>
<keyword evidence="5" id="KW-0732">Signal</keyword>
<evidence type="ECO:0000313" key="7">
    <source>
        <dbReference type="EMBL" id="KAK3086245.1"/>
    </source>
</evidence>
<gene>
    <name evidence="7" type="ORF">FSP39_015759</name>
</gene>
<name>A0AA88XKZ6_PINIB</name>
<dbReference type="PROSITE" id="PS01180">
    <property type="entry name" value="CUB"/>
    <property type="match status" value="1"/>
</dbReference>
<evidence type="ECO:0000256" key="3">
    <source>
        <dbReference type="SAM" id="MobiDB-lite"/>
    </source>
</evidence>
<dbReference type="EMBL" id="VSWD01000012">
    <property type="protein sequence ID" value="KAK3086245.1"/>
    <property type="molecule type" value="Genomic_DNA"/>
</dbReference>
<evidence type="ECO:0000313" key="8">
    <source>
        <dbReference type="Proteomes" id="UP001186944"/>
    </source>
</evidence>
<evidence type="ECO:0000256" key="1">
    <source>
        <dbReference type="ARBA" id="ARBA00023157"/>
    </source>
</evidence>
<dbReference type="CDD" id="cd00041">
    <property type="entry name" value="CUB"/>
    <property type="match status" value="1"/>
</dbReference>
<keyword evidence="1 2" id="KW-1015">Disulfide bond</keyword>
<feature type="compositionally biased region" description="Acidic residues" evidence="3">
    <location>
        <begin position="292"/>
        <end position="306"/>
    </location>
</feature>
<dbReference type="PANTHER" id="PTHR24652:SF67">
    <property type="entry name" value="LOW-DENSITY LIPOPROTEIN RECEPTOR CLASS A DOMAIN-CONTAINING PROTEIN 2"/>
    <property type="match status" value="1"/>
</dbReference>
<evidence type="ECO:0000256" key="5">
    <source>
        <dbReference type="SAM" id="SignalP"/>
    </source>
</evidence>
<keyword evidence="4" id="KW-0472">Membrane</keyword>
<dbReference type="Pfam" id="PF00431">
    <property type="entry name" value="CUB"/>
    <property type="match status" value="1"/>
</dbReference>
<reference evidence="7" key="1">
    <citation type="submission" date="2019-08" db="EMBL/GenBank/DDBJ databases">
        <title>The improved chromosome-level genome for the pearl oyster Pinctada fucata martensii using PacBio sequencing and Hi-C.</title>
        <authorList>
            <person name="Zheng Z."/>
        </authorList>
    </citation>
    <scope>NUCLEOTIDE SEQUENCE</scope>
    <source>
        <strain evidence="7">ZZ-2019</strain>
        <tissue evidence="7">Adductor muscle</tissue>
    </source>
</reference>
<evidence type="ECO:0000256" key="4">
    <source>
        <dbReference type="SAM" id="Phobius"/>
    </source>
</evidence>
<feature type="region of interest" description="Disordered" evidence="3">
    <location>
        <begin position="292"/>
        <end position="315"/>
    </location>
</feature>
<dbReference type="Pfam" id="PF00057">
    <property type="entry name" value="Ldl_recept_a"/>
    <property type="match status" value="1"/>
</dbReference>
<dbReference type="InterPro" id="IPR000859">
    <property type="entry name" value="CUB_dom"/>
</dbReference>
<dbReference type="AlphaFoldDB" id="A0AA88XKZ6"/>
<dbReference type="Gene3D" id="4.10.400.10">
    <property type="entry name" value="Low-density Lipoprotein Receptor"/>
    <property type="match status" value="1"/>
</dbReference>
<keyword evidence="4" id="KW-1133">Transmembrane helix</keyword>
<dbReference type="SUPFAM" id="SSF57424">
    <property type="entry name" value="LDL receptor-like module"/>
    <property type="match status" value="1"/>
</dbReference>
<dbReference type="PROSITE" id="PS01209">
    <property type="entry name" value="LDLRA_1"/>
    <property type="match status" value="1"/>
</dbReference>
<organism evidence="7 8">
    <name type="scientific">Pinctada imbricata</name>
    <name type="common">Atlantic pearl-oyster</name>
    <name type="synonym">Pinctada martensii</name>
    <dbReference type="NCBI Taxonomy" id="66713"/>
    <lineage>
        <taxon>Eukaryota</taxon>
        <taxon>Metazoa</taxon>
        <taxon>Spiralia</taxon>
        <taxon>Lophotrochozoa</taxon>
        <taxon>Mollusca</taxon>
        <taxon>Bivalvia</taxon>
        <taxon>Autobranchia</taxon>
        <taxon>Pteriomorphia</taxon>
        <taxon>Pterioida</taxon>
        <taxon>Pterioidea</taxon>
        <taxon>Pteriidae</taxon>
        <taxon>Pinctada</taxon>
    </lineage>
</organism>
<dbReference type="CDD" id="cd00112">
    <property type="entry name" value="LDLa"/>
    <property type="match status" value="1"/>
</dbReference>
<feature type="transmembrane region" description="Helical" evidence="4">
    <location>
        <begin position="215"/>
        <end position="240"/>
    </location>
</feature>
<accession>A0AA88XKZ6</accession>
<dbReference type="Proteomes" id="UP001186944">
    <property type="component" value="Unassembled WGS sequence"/>
</dbReference>
<dbReference type="InterPro" id="IPR036055">
    <property type="entry name" value="LDL_receptor-like_sf"/>
</dbReference>
<feature type="disulfide bond" evidence="2">
    <location>
        <begin position="190"/>
        <end position="205"/>
    </location>
</feature>
<proteinExistence type="predicted"/>
<dbReference type="Gene3D" id="2.60.120.290">
    <property type="entry name" value="Spermadhesin, CUB domain"/>
    <property type="match status" value="1"/>
</dbReference>
<comment type="caution">
    <text evidence="7">The sequence shown here is derived from an EMBL/GenBank/DDBJ whole genome shotgun (WGS) entry which is preliminary data.</text>
</comment>
<dbReference type="InterPro" id="IPR042333">
    <property type="entry name" value="LRAD2/Mig-13-like"/>
</dbReference>
<dbReference type="PANTHER" id="PTHR24652">
    <property type="entry name" value="LOW-DENSITY LIPOPROTEIN RECEPTOR CLASS A DOMAIN-CONTAINING PROTEIN 2"/>
    <property type="match status" value="1"/>
</dbReference>
<keyword evidence="4" id="KW-0812">Transmembrane</keyword>
<evidence type="ECO:0000256" key="2">
    <source>
        <dbReference type="PROSITE-ProRule" id="PRU00124"/>
    </source>
</evidence>
<dbReference type="SMART" id="SM00042">
    <property type="entry name" value="CUB"/>
    <property type="match status" value="1"/>
</dbReference>
<evidence type="ECO:0000259" key="6">
    <source>
        <dbReference type="PROSITE" id="PS01180"/>
    </source>
</evidence>
<dbReference type="SUPFAM" id="SSF49854">
    <property type="entry name" value="Spermadhesin, CUB domain"/>
    <property type="match status" value="1"/>
</dbReference>
<feature type="domain" description="CUB" evidence="6">
    <location>
        <begin position="44"/>
        <end position="163"/>
    </location>
</feature>
<feature type="chain" id="PRO_5041717996" description="CUB domain-containing protein" evidence="5">
    <location>
        <begin position="24"/>
        <end position="328"/>
    </location>
</feature>